<dbReference type="Gene3D" id="1.10.10.60">
    <property type="entry name" value="Homeodomain-like"/>
    <property type="match status" value="1"/>
</dbReference>
<dbReference type="InterPro" id="IPR020449">
    <property type="entry name" value="Tscrpt_reg_AraC-type_HTH"/>
</dbReference>
<dbReference type="InterPro" id="IPR018062">
    <property type="entry name" value="HTH_AraC-typ_CS"/>
</dbReference>
<dbReference type="GO" id="GO:0003700">
    <property type="term" value="F:DNA-binding transcription factor activity"/>
    <property type="evidence" value="ECO:0007669"/>
    <property type="project" value="InterPro"/>
</dbReference>
<dbReference type="Pfam" id="PF01965">
    <property type="entry name" value="DJ-1_PfpI"/>
    <property type="match status" value="1"/>
</dbReference>
<dbReference type="PANTHER" id="PTHR43280:SF28">
    <property type="entry name" value="HTH-TYPE TRANSCRIPTIONAL ACTIVATOR RHAS"/>
    <property type="match status" value="1"/>
</dbReference>
<evidence type="ECO:0000256" key="2">
    <source>
        <dbReference type="ARBA" id="ARBA00023125"/>
    </source>
</evidence>
<keyword evidence="3" id="KW-0804">Transcription</keyword>
<dbReference type="Gene3D" id="3.40.50.880">
    <property type="match status" value="1"/>
</dbReference>
<dbReference type="SUPFAM" id="SSF46689">
    <property type="entry name" value="Homeodomain-like"/>
    <property type="match status" value="1"/>
</dbReference>
<dbReference type="InterPro" id="IPR029062">
    <property type="entry name" value="Class_I_gatase-like"/>
</dbReference>
<proteinExistence type="predicted"/>
<organism evidence="5 6">
    <name type="scientific">Aestuariispira insulae</name>
    <dbReference type="NCBI Taxonomy" id="1461337"/>
    <lineage>
        <taxon>Bacteria</taxon>
        <taxon>Pseudomonadati</taxon>
        <taxon>Pseudomonadota</taxon>
        <taxon>Alphaproteobacteria</taxon>
        <taxon>Rhodospirillales</taxon>
        <taxon>Kiloniellaceae</taxon>
        <taxon>Aestuariispira</taxon>
    </lineage>
</organism>
<dbReference type="Proteomes" id="UP000256845">
    <property type="component" value="Unassembled WGS sequence"/>
</dbReference>
<keyword evidence="6" id="KW-1185">Reference proteome</keyword>
<dbReference type="AlphaFoldDB" id="A0A3D9H5A1"/>
<accession>A0A3D9H5A1</accession>
<dbReference type="PROSITE" id="PS00041">
    <property type="entry name" value="HTH_ARAC_FAMILY_1"/>
    <property type="match status" value="1"/>
</dbReference>
<comment type="caution">
    <text evidence="5">The sequence shown here is derived from an EMBL/GenBank/DDBJ whole genome shotgun (WGS) entry which is preliminary data.</text>
</comment>
<keyword evidence="1" id="KW-0805">Transcription regulation</keyword>
<feature type="domain" description="HTH araC/xylS-type" evidence="4">
    <location>
        <begin position="229"/>
        <end position="327"/>
    </location>
</feature>
<dbReference type="SMART" id="SM00342">
    <property type="entry name" value="HTH_ARAC"/>
    <property type="match status" value="1"/>
</dbReference>
<gene>
    <name evidence="5" type="ORF">DFP90_11436</name>
</gene>
<keyword evidence="2" id="KW-0238">DNA-binding</keyword>
<name>A0A3D9H5A1_9PROT</name>
<dbReference type="InterPro" id="IPR018060">
    <property type="entry name" value="HTH_AraC"/>
</dbReference>
<dbReference type="EMBL" id="QRDW01000014">
    <property type="protein sequence ID" value="RED44674.1"/>
    <property type="molecule type" value="Genomic_DNA"/>
</dbReference>
<protein>
    <submittedName>
        <fullName evidence="5">Transcriptional regulator GlxA family with amidase domain</fullName>
    </submittedName>
</protein>
<dbReference type="CDD" id="cd03136">
    <property type="entry name" value="GATase1_AraC_ArgR_like"/>
    <property type="match status" value="1"/>
</dbReference>
<reference evidence="5 6" key="1">
    <citation type="submission" date="2018-07" db="EMBL/GenBank/DDBJ databases">
        <title>Genomic Encyclopedia of Type Strains, Phase III (KMG-III): the genomes of soil and plant-associated and newly described type strains.</title>
        <authorList>
            <person name="Whitman W."/>
        </authorList>
    </citation>
    <scope>NUCLEOTIDE SEQUENCE [LARGE SCALE GENOMIC DNA]</scope>
    <source>
        <strain evidence="5 6">CECT 8488</strain>
    </source>
</reference>
<dbReference type="PANTHER" id="PTHR43280">
    <property type="entry name" value="ARAC-FAMILY TRANSCRIPTIONAL REGULATOR"/>
    <property type="match status" value="1"/>
</dbReference>
<evidence type="ECO:0000313" key="5">
    <source>
        <dbReference type="EMBL" id="RED44674.1"/>
    </source>
</evidence>
<dbReference type="Pfam" id="PF12833">
    <property type="entry name" value="HTH_18"/>
    <property type="match status" value="1"/>
</dbReference>
<sequence>MTLTMHNPSPDPALTIGILLLDGFNLTSFSNIIDVLRLAGDKGLGGRQRNCRWTLLAPGNSRIRSSCGIDIAVEKYPPAPTHFDYLIVFGNTPGEDYFVEKQVRAYLKTAHAERVVLAGIGGGAAALVATGVTGRIPVCVHWYHQDDYLRTFGAIPIDAESLFREEAGVITCAGGAAATDLAISLVGRHLGPAWADKCQRMMLLDQVRKPDHIQSVPVYQGEIACPVTKRAVRKIEHQLTMPINIDDLAKSLNIGRRQLERKFRAILGKGIHELIREMRLHMAIENIRNSDRTILDIALSCGFPTVEHFNSVFKAHYGHTPTQIRQQTLEHPPCKSTEAYQGLTQA</sequence>
<dbReference type="PROSITE" id="PS01124">
    <property type="entry name" value="HTH_ARAC_FAMILY_2"/>
    <property type="match status" value="1"/>
</dbReference>
<evidence type="ECO:0000256" key="3">
    <source>
        <dbReference type="ARBA" id="ARBA00023163"/>
    </source>
</evidence>
<evidence type="ECO:0000313" key="6">
    <source>
        <dbReference type="Proteomes" id="UP000256845"/>
    </source>
</evidence>
<dbReference type="InterPro" id="IPR002818">
    <property type="entry name" value="DJ-1/PfpI"/>
</dbReference>
<evidence type="ECO:0000259" key="4">
    <source>
        <dbReference type="PROSITE" id="PS01124"/>
    </source>
</evidence>
<dbReference type="SUPFAM" id="SSF52317">
    <property type="entry name" value="Class I glutamine amidotransferase-like"/>
    <property type="match status" value="1"/>
</dbReference>
<dbReference type="PRINTS" id="PR00032">
    <property type="entry name" value="HTHARAC"/>
</dbReference>
<dbReference type="GO" id="GO:0043565">
    <property type="term" value="F:sequence-specific DNA binding"/>
    <property type="evidence" value="ECO:0007669"/>
    <property type="project" value="InterPro"/>
</dbReference>
<evidence type="ECO:0000256" key="1">
    <source>
        <dbReference type="ARBA" id="ARBA00023015"/>
    </source>
</evidence>
<dbReference type="InterPro" id="IPR009057">
    <property type="entry name" value="Homeodomain-like_sf"/>
</dbReference>